<comment type="caution">
    <text evidence="1">The sequence shown here is derived from an EMBL/GenBank/DDBJ whole genome shotgun (WGS) entry which is preliminary data.</text>
</comment>
<keyword evidence="2" id="KW-1185">Reference proteome</keyword>
<organism evidence="1 2">
    <name type="scientific">Flavobacterium supellecticarium</name>
    <dbReference type="NCBI Taxonomy" id="2565924"/>
    <lineage>
        <taxon>Bacteria</taxon>
        <taxon>Pseudomonadati</taxon>
        <taxon>Bacteroidota</taxon>
        <taxon>Flavobacteriia</taxon>
        <taxon>Flavobacteriales</taxon>
        <taxon>Flavobacteriaceae</taxon>
        <taxon>Flavobacterium</taxon>
    </lineage>
</organism>
<sequence>MKKKILLAVFLLFAVVLYSQEAFNRRYNGLRKDLKIKDDTAVILEFEKTKYLVFQKGNVYKYILSVDNDILYKEKLEKEAAINSYTILDTLFGINPKQLKENIKMQMHDAISYKLKLYTKEKEINYSYKATDIFDEERLPDYKKQMAYLKVVEFLRNIFYDERYKRVQEADTLYIVWDDAIYEIDDKYQACFSKKSRVPYLLFIPTNAHPQWTSKSFLQKNKQSVVDMTFFQRYGYFASTKALRNKKLFIIDPEEILGNKLKSSSVRFVPLYTKDW</sequence>
<dbReference type="RefSeq" id="WP_136402500.1">
    <property type="nucleotide sequence ID" value="NZ_SSNZ01000002.1"/>
</dbReference>
<gene>
    <name evidence="1" type="ORF">E6C50_07065</name>
</gene>
<evidence type="ECO:0000313" key="1">
    <source>
        <dbReference type="EMBL" id="THF51515.1"/>
    </source>
</evidence>
<reference evidence="1 2" key="1">
    <citation type="submission" date="2019-04" db="EMBL/GenBank/DDBJ databases">
        <title>Flavobacterium sp. nov. isolated from construction timber.</title>
        <authorList>
            <person name="Lin S.-Y."/>
            <person name="Chang C.-T."/>
            <person name="Young C.-C."/>
        </authorList>
    </citation>
    <scope>NUCLEOTIDE SEQUENCE [LARGE SCALE GENOMIC DNA]</scope>
    <source>
        <strain evidence="1 2">CC-CTC003</strain>
    </source>
</reference>
<dbReference type="Proteomes" id="UP000307507">
    <property type="component" value="Unassembled WGS sequence"/>
</dbReference>
<dbReference type="AlphaFoldDB" id="A0A4S3ZZY7"/>
<evidence type="ECO:0000313" key="2">
    <source>
        <dbReference type="Proteomes" id="UP000307507"/>
    </source>
</evidence>
<dbReference type="EMBL" id="SSNZ01000002">
    <property type="protein sequence ID" value="THF51515.1"/>
    <property type="molecule type" value="Genomic_DNA"/>
</dbReference>
<name>A0A4S3ZZY7_9FLAO</name>
<protein>
    <submittedName>
        <fullName evidence="1">Uncharacterized protein</fullName>
    </submittedName>
</protein>
<proteinExistence type="predicted"/>
<accession>A0A4S3ZZY7</accession>